<comment type="caution">
    <text evidence="1">The sequence shown here is derived from an EMBL/GenBank/DDBJ whole genome shotgun (WGS) entry which is preliminary data.</text>
</comment>
<evidence type="ECO:0000313" key="1">
    <source>
        <dbReference type="EMBL" id="EXY87896.1"/>
    </source>
</evidence>
<accession>A0A015UXZ2</accession>
<protein>
    <submittedName>
        <fullName evidence="1">Uncharacterized protein</fullName>
    </submittedName>
</protein>
<dbReference type="Proteomes" id="UP000020773">
    <property type="component" value="Unassembled WGS sequence"/>
</dbReference>
<evidence type="ECO:0000313" key="2">
    <source>
        <dbReference type="Proteomes" id="UP000020773"/>
    </source>
</evidence>
<dbReference type="EMBL" id="JGDB01000358">
    <property type="protein sequence ID" value="EXY87896.1"/>
    <property type="molecule type" value="Genomic_DNA"/>
</dbReference>
<proteinExistence type="predicted"/>
<organism evidence="1 2">
    <name type="scientific">Bacteroides fragilis str. 3998T(B)3</name>
    <dbReference type="NCBI Taxonomy" id="1339316"/>
    <lineage>
        <taxon>Bacteria</taxon>
        <taxon>Pseudomonadati</taxon>
        <taxon>Bacteroidota</taxon>
        <taxon>Bacteroidia</taxon>
        <taxon>Bacteroidales</taxon>
        <taxon>Bacteroidaceae</taxon>
        <taxon>Bacteroides</taxon>
    </lineage>
</organism>
<dbReference type="AlphaFoldDB" id="A0A015UXZ2"/>
<gene>
    <name evidence="1" type="ORF">M125_5479</name>
</gene>
<sequence length="39" mass="4150">MFVVNMFANPQAFLPASLLTCLPVCLPLCLPAGIQALEC</sequence>
<name>A0A015UXZ2_BACFG</name>
<dbReference type="PATRIC" id="fig|1339316.3.peg.5167"/>
<reference evidence="1 2" key="1">
    <citation type="submission" date="2014-02" db="EMBL/GenBank/DDBJ databases">
        <authorList>
            <person name="Sears C."/>
            <person name="Carroll K."/>
            <person name="Sack B.R."/>
            <person name="Qadri F."/>
            <person name="Myers L.L."/>
            <person name="Chung G.-T."/>
            <person name="Escheverria P."/>
            <person name="Fraser C.M."/>
            <person name="Sadzewicz L."/>
            <person name="Shefchek K.A."/>
            <person name="Tallon L."/>
            <person name="Das S.P."/>
            <person name="Daugherty S."/>
            <person name="Mongodin E.F."/>
        </authorList>
    </citation>
    <scope>NUCLEOTIDE SEQUENCE [LARGE SCALE GENOMIC DNA]</scope>
    <source>
        <strain evidence="2">3998T(B)3</strain>
    </source>
</reference>